<feature type="transmembrane region" description="Helical" evidence="1">
    <location>
        <begin position="303"/>
        <end position="322"/>
    </location>
</feature>
<dbReference type="InterPro" id="IPR029044">
    <property type="entry name" value="Nucleotide-diphossugar_trans"/>
</dbReference>
<keyword evidence="1" id="KW-0812">Transmembrane</keyword>
<dbReference type="Pfam" id="PF26629">
    <property type="entry name" value="GT2_TM_C"/>
    <property type="match status" value="1"/>
</dbReference>
<dbReference type="InterPro" id="IPR058718">
    <property type="entry name" value="Agl6_TM_C"/>
</dbReference>
<evidence type="ECO:0000313" key="5">
    <source>
        <dbReference type="Proteomes" id="UP000238430"/>
    </source>
</evidence>
<evidence type="ECO:0000259" key="3">
    <source>
        <dbReference type="Pfam" id="PF26629"/>
    </source>
</evidence>
<evidence type="ECO:0000256" key="1">
    <source>
        <dbReference type="SAM" id="Phobius"/>
    </source>
</evidence>
<organism evidence="4 5">
    <name type="scientific">Mesoflavibacter zeaxanthinifaciens subsp. sabulilitoris</name>
    <dbReference type="NCBI Taxonomy" id="1520893"/>
    <lineage>
        <taxon>Bacteria</taxon>
        <taxon>Pseudomonadati</taxon>
        <taxon>Bacteroidota</taxon>
        <taxon>Flavobacteriia</taxon>
        <taxon>Flavobacteriales</taxon>
        <taxon>Flavobacteriaceae</taxon>
        <taxon>Mesoflavibacter</taxon>
    </lineage>
</organism>
<proteinExistence type="predicted"/>
<reference evidence="4 5" key="1">
    <citation type="submission" date="2018-03" db="EMBL/GenBank/DDBJ databases">
        <title>Mesoflavibacter sp. HG37 and Mesoflavibacter sp. HG96 sp.nov., two marine bacteria isolated from seawater of Western Pacific Ocean.</title>
        <authorList>
            <person name="Cheng H."/>
            <person name="Wu Y.-H."/>
            <person name="Guo L.-L."/>
            <person name="Xu X.-W."/>
        </authorList>
    </citation>
    <scope>NUCLEOTIDE SEQUENCE [LARGE SCALE GENOMIC DNA]</scope>
    <source>
        <strain evidence="4 5">KCTC 42117</strain>
    </source>
</reference>
<keyword evidence="1" id="KW-1133">Transmembrane helix</keyword>
<sequence>MPCLNEAETIESCIAKALNFLKENNISGEVVIGDNGSTDGSQNLALALGARVVDVKEKGYGSASRGAIEAAQGKYVITADTDDSHDLENLMPFVKKLREGYDLVMGNRFKGEKIENSMPFLHRYLGNPVLSFIGNLFFKTKINDFHCGLRGINKKAYQTLDLKSTGMEFASEIVVKASMLNLKITEVPTTVFPAGRTRKAHLRTFPDGWRHLRFLLLYSPKWLFLFPGLLLLLIALIATVYLVVKPEDNLIKWLPVSSSLILIGFQFILFYALTKIYATNQNLIPRGKNYNNLFKYFTLEKGLLVGFLMILGGSASLIYCFLAETSSFEVLKLLIPSAIFTALGVQLILFSFFFSILGLVDKKE</sequence>
<dbReference type="Gene3D" id="3.90.550.10">
    <property type="entry name" value="Spore Coat Polysaccharide Biosynthesis Protein SpsA, Chain A"/>
    <property type="match status" value="1"/>
</dbReference>
<dbReference type="PANTHER" id="PTHR48090">
    <property type="entry name" value="UNDECAPRENYL-PHOSPHATE 4-DEOXY-4-FORMAMIDO-L-ARABINOSE TRANSFERASE-RELATED"/>
    <property type="match status" value="1"/>
</dbReference>
<dbReference type="Proteomes" id="UP000238430">
    <property type="component" value="Unassembled WGS sequence"/>
</dbReference>
<keyword evidence="1" id="KW-0472">Membrane</keyword>
<dbReference type="Pfam" id="PF00535">
    <property type="entry name" value="Glycos_transf_2"/>
    <property type="match status" value="1"/>
</dbReference>
<evidence type="ECO:0000259" key="2">
    <source>
        <dbReference type="Pfam" id="PF00535"/>
    </source>
</evidence>
<dbReference type="OrthoDB" id="9810303at2"/>
<dbReference type="CDD" id="cd04179">
    <property type="entry name" value="DPM_DPG-synthase_like"/>
    <property type="match status" value="1"/>
</dbReference>
<dbReference type="EMBL" id="PXOT01000023">
    <property type="protein sequence ID" value="PSG89906.1"/>
    <property type="molecule type" value="Genomic_DNA"/>
</dbReference>
<name>A0A2T1NBU1_9FLAO</name>
<evidence type="ECO:0000313" key="4">
    <source>
        <dbReference type="EMBL" id="PSG89906.1"/>
    </source>
</evidence>
<comment type="caution">
    <text evidence="4">The sequence shown here is derived from an EMBL/GenBank/DDBJ whole genome shotgun (WGS) entry which is preliminary data.</text>
</comment>
<feature type="transmembrane region" description="Helical" evidence="1">
    <location>
        <begin position="334"/>
        <end position="360"/>
    </location>
</feature>
<accession>A0A2T1NBU1</accession>
<dbReference type="PANTHER" id="PTHR48090:SF7">
    <property type="entry name" value="RFBJ PROTEIN"/>
    <property type="match status" value="1"/>
</dbReference>
<dbReference type="InterPro" id="IPR001173">
    <property type="entry name" value="Glyco_trans_2-like"/>
</dbReference>
<feature type="domain" description="Glycosyltransferase 2-like" evidence="2">
    <location>
        <begin position="1"/>
        <end position="159"/>
    </location>
</feature>
<dbReference type="InterPro" id="IPR050256">
    <property type="entry name" value="Glycosyltransferase_2"/>
</dbReference>
<protein>
    <submittedName>
        <fullName evidence="4">Dolichol-P-glucose synthetase</fullName>
    </submittedName>
</protein>
<dbReference type="AlphaFoldDB" id="A0A2T1NBU1"/>
<feature type="transmembrane region" description="Helical" evidence="1">
    <location>
        <begin position="222"/>
        <end position="244"/>
    </location>
</feature>
<dbReference type="SUPFAM" id="SSF53448">
    <property type="entry name" value="Nucleotide-diphospho-sugar transferases"/>
    <property type="match status" value="1"/>
</dbReference>
<feature type="transmembrane region" description="Helical" evidence="1">
    <location>
        <begin position="250"/>
        <end position="273"/>
    </location>
</feature>
<gene>
    <name evidence="4" type="ORF">C7H61_08685</name>
</gene>
<keyword evidence="5" id="KW-1185">Reference proteome</keyword>
<feature type="domain" description="Low-salt glycan biosynthesis hexosyltransferase Agl6 C-terminal transmembrane region" evidence="3">
    <location>
        <begin position="273"/>
        <end position="358"/>
    </location>
</feature>